<evidence type="ECO:0000313" key="4">
    <source>
        <dbReference type="Proteomes" id="UP000000641"/>
    </source>
</evidence>
<accession>A1RZA9</accession>
<dbReference type="EMBL" id="CP000505">
    <property type="protein sequence ID" value="ABL78539.1"/>
    <property type="molecule type" value="Genomic_DNA"/>
</dbReference>
<dbReference type="InterPro" id="IPR002563">
    <property type="entry name" value="Flavin_Rdtase-like_dom"/>
</dbReference>
<dbReference type="SUPFAM" id="SSF50475">
    <property type="entry name" value="FMN-binding split barrel"/>
    <property type="match status" value="1"/>
</dbReference>
<evidence type="ECO:0000256" key="1">
    <source>
        <dbReference type="ARBA" id="ARBA00001917"/>
    </source>
</evidence>
<name>A1RZA9_THEPD</name>
<dbReference type="OrthoDB" id="8522at2157"/>
<protein>
    <submittedName>
        <fullName evidence="3">Flavin reductase domain protein, FMN-binding</fullName>
    </submittedName>
</protein>
<dbReference type="STRING" id="368408.Tpen_1141"/>
<keyword evidence="4" id="KW-1185">Reference proteome</keyword>
<dbReference type="KEGG" id="tpe:Tpen_1141"/>
<dbReference type="Proteomes" id="UP000000641">
    <property type="component" value="Chromosome"/>
</dbReference>
<dbReference type="InterPro" id="IPR012349">
    <property type="entry name" value="Split_barrel_FMN-bd"/>
</dbReference>
<proteinExistence type="predicted"/>
<dbReference type="SMART" id="SM00903">
    <property type="entry name" value="Flavin_Reduct"/>
    <property type="match status" value="1"/>
</dbReference>
<dbReference type="HOGENOM" id="CLU_059021_5_3_2"/>
<dbReference type="EnsemblBacteria" id="ABL78539">
    <property type="protein sequence ID" value="ABL78539"/>
    <property type="gene ID" value="Tpen_1141"/>
</dbReference>
<dbReference type="InterPro" id="IPR053310">
    <property type="entry name" value="Flavoredoxin-like"/>
</dbReference>
<comment type="cofactor">
    <cofactor evidence="1">
        <name>FMN</name>
        <dbReference type="ChEBI" id="CHEBI:58210"/>
    </cofactor>
</comment>
<dbReference type="RefSeq" id="WP_011752804.1">
    <property type="nucleotide sequence ID" value="NC_008698.1"/>
</dbReference>
<dbReference type="Pfam" id="PF01613">
    <property type="entry name" value="Flavin_Reduct"/>
    <property type="match status" value="1"/>
</dbReference>
<dbReference type="AlphaFoldDB" id="A1RZA9"/>
<dbReference type="Gene3D" id="2.30.110.10">
    <property type="entry name" value="Electron Transport, Fmn-binding Protein, Chain A"/>
    <property type="match status" value="1"/>
</dbReference>
<dbReference type="GO" id="GO:0010181">
    <property type="term" value="F:FMN binding"/>
    <property type="evidence" value="ECO:0007669"/>
    <property type="project" value="InterPro"/>
</dbReference>
<feature type="domain" description="Flavin reductase like" evidence="2">
    <location>
        <begin position="16"/>
        <end position="160"/>
    </location>
</feature>
<reference evidence="4" key="1">
    <citation type="journal article" date="2008" name="J. Bacteriol.">
        <title>Genome sequence of Thermofilum pendens reveals an exceptional loss of biosynthetic pathways without genome reduction.</title>
        <authorList>
            <person name="Anderson I."/>
            <person name="Rodriguez J."/>
            <person name="Susanti D."/>
            <person name="Porat I."/>
            <person name="Reich C."/>
            <person name="Ulrich L.E."/>
            <person name="Elkins J.G."/>
            <person name="Mavromatis K."/>
            <person name="Lykidis A."/>
            <person name="Kim E."/>
            <person name="Thompson L.S."/>
            <person name="Nolan M."/>
            <person name="Land M."/>
            <person name="Copeland A."/>
            <person name="Lapidus A."/>
            <person name="Lucas S."/>
            <person name="Detter C."/>
            <person name="Zhulin I.B."/>
            <person name="Olsen G.J."/>
            <person name="Whitman W."/>
            <person name="Mukhopadhyay B."/>
            <person name="Bristow J."/>
            <person name="Kyrpides N."/>
        </authorList>
    </citation>
    <scope>NUCLEOTIDE SEQUENCE [LARGE SCALE GENOMIC DNA]</scope>
    <source>
        <strain evidence="4">DSM 2475 / Hrk 5</strain>
    </source>
</reference>
<dbReference type="GeneID" id="4601396"/>
<evidence type="ECO:0000259" key="2">
    <source>
        <dbReference type="SMART" id="SM00903"/>
    </source>
</evidence>
<evidence type="ECO:0000313" key="3">
    <source>
        <dbReference type="EMBL" id="ABL78539.1"/>
    </source>
</evidence>
<dbReference type="PANTHER" id="PTHR43241">
    <property type="entry name" value="FLAVIN REDUCTASE DOMAIN PROTEIN"/>
    <property type="match status" value="1"/>
</dbReference>
<dbReference type="PANTHER" id="PTHR43241:SF1">
    <property type="entry name" value="FLAVIN REDUCTASE LIKE DOMAIN-CONTAINING PROTEIN"/>
    <property type="match status" value="1"/>
</dbReference>
<organism evidence="3 4">
    <name type="scientific">Thermofilum pendens (strain DSM 2475 / Hrk 5)</name>
    <dbReference type="NCBI Taxonomy" id="368408"/>
    <lineage>
        <taxon>Archaea</taxon>
        <taxon>Thermoproteota</taxon>
        <taxon>Thermoprotei</taxon>
        <taxon>Thermofilales</taxon>
        <taxon>Thermofilaceae</taxon>
        <taxon>Thermofilum</taxon>
    </lineage>
</organism>
<sequence length="183" mass="19533">MQGVGYVEVELRRHTRLLHPKLVALIVSVDASGRPNFMPAAWLTPVSVKPPLVAVAVAPERYTYSLVKSSGVFTVNPVDAGMLRVVEEAGSVSGRDVDKASSLGVRFLPALRVGAPCIEGALACLECRLWAEYPAGDHSILVGEVQAARARRDAWSGAVYDLAKARLLLHLGGDEYATASRLG</sequence>
<gene>
    <name evidence="3" type="ordered locus">Tpen_1141</name>
</gene>
<dbReference type="eggNOG" id="arCOG02017">
    <property type="taxonomic scope" value="Archaea"/>
</dbReference>